<feature type="binding site" evidence="12">
    <location>
        <position position="9"/>
    </location>
    <ligand>
        <name>Mg(2+)</name>
        <dbReference type="ChEBI" id="CHEBI:18420"/>
    </ligand>
</feature>
<gene>
    <name evidence="12" type="primary">dinB</name>
    <name evidence="14" type="ORF">SAMN02745196_00547</name>
</gene>
<feature type="active site" evidence="12">
    <location>
        <position position="104"/>
    </location>
</feature>
<dbReference type="Gene3D" id="3.30.70.270">
    <property type="match status" value="1"/>
</dbReference>
<dbReference type="Pfam" id="PF00817">
    <property type="entry name" value="IMS"/>
    <property type="match status" value="1"/>
</dbReference>
<feature type="domain" description="UmuC" evidence="13">
    <location>
        <begin position="5"/>
        <end position="182"/>
    </location>
</feature>
<comment type="subunit">
    <text evidence="12">Monomer.</text>
</comment>
<dbReference type="Pfam" id="PF11799">
    <property type="entry name" value="IMS_C"/>
    <property type="match status" value="1"/>
</dbReference>
<keyword evidence="7 12" id="KW-0227">DNA damage</keyword>
<evidence type="ECO:0000256" key="5">
    <source>
        <dbReference type="ARBA" id="ARBA00022705"/>
    </source>
</evidence>
<dbReference type="Gene3D" id="3.30.1490.100">
    <property type="entry name" value="DNA polymerase, Y-family, little finger domain"/>
    <property type="match status" value="1"/>
</dbReference>
<proteinExistence type="inferred from homology"/>
<feature type="site" description="Substrate discrimination" evidence="12">
    <location>
        <position position="14"/>
    </location>
</feature>
<keyword evidence="4 12" id="KW-0548">Nucleotidyltransferase</keyword>
<dbReference type="FunFam" id="3.30.1490.100:FF:000004">
    <property type="entry name" value="DNA polymerase IV"/>
    <property type="match status" value="1"/>
</dbReference>
<keyword evidence="9 12" id="KW-0239">DNA-directed DNA polymerase</keyword>
<protein>
    <recommendedName>
        <fullName evidence="12">DNA polymerase IV</fullName>
        <shortName evidence="12">Pol IV</shortName>
        <ecNumber evidence="12">2.7.7.7</ecNumber>
    </recommendedName>
</protein>
<evidence type="ECO:0000313" key="14">
    <source>
        <dbReference type="EMBL" id="SHH49154.1"/>
    </source>
</evidence>
<dbReference type="GO" id="GO:0000287">
    <property type="term" value="F:magnesium ion binding"/>
    <property type="evidence" value="ECO:0007669"/>
    <property type="project" value="UniProtKB-UniRule"/>
</dbReference>
<dbReference type="RefSeq" id="WP_072829796.1">
    <property type="nucleotide sequence ID" value="NZ_FQXP01000003.1"/>
</dbReference>
<accession>A0A1M5TEL0</accession>
<dbReference type="PROSITE" id="PS50173">
    <property type="entry name" value="UMUC"/>
    <property type="match status" value="1"/>
</dbReference>
<dbReference type="STRING" id="1121306.SAMN02745196_00547"/>
<dbReference type="AlphaFoldDB" id="A0A1M5TEL0"/>
<keyword evidence="10 12" id="KW-0234">DNA repair</keyword>
<dbReference type="InterPro" id="IPR036775">
    <property type="entry name" value="DNA_pol_Y-fam_lit_finger_sf"/>
</dbReference>
<dbReference type="EC" id="2.7.7.7" evidence="12"/>
<dbReference type="PANTHER" id="PTHR11076:SF33">
    <property type="entry name" value="DNA POLYMERASE KAPPA"/>
    <property type="match status" value="1"/>
</dbReference>
<evidence type="ECO:0000259" key="13">
    <source>
        <dbReference type="PROSITE" id="PS50173"/>
    </source>
</evidence>
<dbReference type="InterPro" id="IPR001126">
    <property type="entry name" value="UmuC"/>
</dbReference>
<dbReference type="GO" id="GO:0042276">
    <property type="term" value="P:error-prone translesion synthesis"/>
    <property type="evidence" value="ECO:0007669"/>
    <property type="project" value="TreeGrafter"/>
</dbReference>
<keyword evidence="8 12" id="KW-0460">Magnesium</keyword>
<dbReference type="InterPro" id="IPR043502">
    <property type="entry name" value="DNA/RNA_pol_sf"/>
</dbReference>
<dbReference type="Proteomes" id="UP000184526">
    <property type="component" value="Unassembled WGS sequence"/>
</dbReference>
<keyword evidence="2 12" id="KW-0515">Mutator protein</keyword>
<keyword evidence="12" id="KW-0238">DNA-binding</keyword>
<keyword evidence="12" id="KW-0963">Cytoplasm</keyword>
<dbReference type="EMBL" id="FQXP01000003">
    <property type="protein sequence ID" value="SHH49154.1"/>
    <property type="molecule type" value="Genomic_DNA"/>
</dbReference>
<dbReference type="GO" id="GO:0005829">
    <property type="term" value="C:cytosol"/>
    <property type="evidence" value="ECO:0007669"/>
    <property type="project" value="TreeGrafter"/>
</dbReference>
<evidence type="ECO:0000313" key="15">
    <source>
        <dbReference type="Proteomes" id="UP000184526"/>
    </source>
</evidence>
<dbReference type="GO" id="GO:0003684">
    <property type="term" value="F:damaged DNA binding"/>
    <property type="evidence" value="ECO:0007669"/>
    <property type="project" value="InterPro"/>
</dbReference>
<dbReference type="InterPro" id="IPR017961">
    <property type="entry name" value="DNA_pol_Y-fam_little_finger"/>
</dbReference>
<dbReference type="InterPro" id="IPR050116">
    <property type="entry name" value="DNA_polymerase-Y"/>
</dbReference>
<evidence type="ECO:0000256" key="2">
    <source>
        <dbReference type="ARBA" id="ARBA00022457"/>
    </source>
</evidence>
<keyword evidence="5 12" id="KW-0235">DNA replication</keyword>
<dbReference type="NCBIfam" id="NF010731">
    <property type="entry name" value="PRK14133.1"/>
    <property type="match status" value="1"/>
</dbReference>
<evidence type="ECO:0000256" key="6">
    <source>
        <dbReference type="ARBA" id="ARBA00022723"/>
    </source>
</evidence>
<keyword evidence="6 12" id="KW-0479">Metal-binding</keyword>
<comment type="similarity">
    <text evidence="1 12">Belongs to the DNA polymerase type-Y family.</text>
</comment>
<comment type="catalytic activity">
    <reaction evidence="11 12">
        <text>DNA(n) + a 2'-deoxyribonucleoside 5'-triphosphate = DNA(n+1) + diphosphate</text>
        <dbReference type="Rhea" id="RHEA:22508"/>
        <dbReference type="Rhea" id="RHEA-COMP:17339"/>
        <dbReference type="Rhea" id="RHEA-COMP:17340"/>
        <dbReference type="ChEBI" id="CHEBI:33019"/>
        <dbReference type="ChEBI" id="CHEBI:61560"/>
        <dbReference type="ChEBI" id="CHEBI:173112"/>
        <dbReference type="EC" id="2.7.7.7"/>
    </reaction>
</comment>
<keyword evidence="15" id="KW-1185">Reference proteome</keyword>
<comment type="subcellular location">
    <subcellularLocation>
        <location evidence="12">Cytoplasm</location>
    </subcellularLocation>
</comment>
<evidence type="ECO:0000256" key="1">
    <source>
        <dbReference type="ARBA" id="ARBA00010945"/>
    </source>
</evidence>
<dbReference type="InterPro" id="IPR043128">
    <property type="entry name" value="Rev_trsase/Diguanyl_cyclase"/>
</dbReference>
<evidence type="ECO:0000256" key="7">
    <source>
        <dbReference type="ARBA" id="ARBA00022763"/>
    </source>
</evidence>
<dbReference type="PANTHER" id="PTHR11076">
    <property type="entry name" value="DNA REPAIR POLYMERASE UMUC / TRANSFERASE FAMILY MEMBER"/>
    <property type="match status" value="1"/>
</dbReference>
<reference evidence="14 15" key="1">
    <citation type="submission" date="2016-11" db="EMBL/GenBank/DDBJ databases">
        <authorList>
            <person name="Jaros S."/>
            <person name="Januszkiewicz K."/>
            <person name="Wedrychowicz H."/>
        </authorList>
    </citation>
    <scope>NUCLEOTIDE SEQUENCE [LARGE SCALE GENOMIC DNA]</scope>
    <source>
        <strain evidence="14 15">DSM 3089</strain>
    </source>
</reference>
<dbReference type="GO" id="GO:0006261">
    <property type="term" value="P:DNA-templated DNA replication"/>
    <property type="evidence" value="ECO:0007669"/>
    <property type="project" value="UniProtKB-UniRule"/>
</dbReference>
<dbReference type="InterPro" id="IPR022880">
    <property type="entry name" value="DNApol_IV"/>
</dbReference>
<dbReference type="Gene3D" id="1.10.150.20">
    <property type="entry name" value="5' to 3' exonuclease, C-terminal subdomain"/>
    <property type="match status" value="1"/>
</dbReference>
<dbReference type="SUPFAM" id="SSF100879">
    <property type="entry name" value="Lesion bypass DNA polymerase (Y-family), little finger domain"/>
    <property type="match status" value="1"/>
</dbReference>
<dbReference type="NCBIfam" id="NF002677">
    <property type="entry name" value="PRK02406.1"/>
    <property type="match status" value="1"/>
</dbReference>
<feature type="binding site" evidence="12">
    <location>
        <position position="103"/>
    </location>
    <ligand>
        <name>Mg(2+)</name>
        <dbReference type="ChEBI" id="CHEBI:18420"/>
    </ligand>
</feature>
<evidence type="ECO:0000256" key="12">
    <source>
        <dbReference type="HAMAP-Rule" id="MF_01113"/>
    </source>
</evidence>
<sequence>MERTILHVDMDAFFASVEVMDNKILKGKPVIVGGVSQRGVVATCSYEARKYGVKSAMPGYIAKALCPMGIFLNPRFYRYKEISNMVFDILNSITSKVEAVSIDEAYLDITEENRDPLEVAKEIKYRVKSELGLTISVGISYNKFLAKLGSDWNKPDGLMVISKKMIPKILFPLPINKVHGLGKRSVTRLNNIGIYNVEQLYKLEKEFLNEYFGKFGSEIYERIRGEDKREVATTRDRKSVGKERTLGIDTNDKEMLKEYLKEFAKNISTYLNDRNLGGKTITLKIKTSDFESHTKSKSFEYYLSNEEEIFGEGFKLLNSLELEKELRLIGLSISNLKTKEMEQLKFF</sequence>
<evidence type="ECO:0000256" key="8">
    <source>
        <dbReference type="ARBA" id="ARBA00022842"/>
    </source>
</evidence>
<keyword evidence="3 12" id="KW-0808">Transferase</keyword>
<dbReference type="OrthoDB" id="9808813at2"/>
<evidence type="ECO:0000256" key="11">
    <source>
        <dbReference type="ARBA" id="ARBA00049244"/>
    </source>
</evidence>
<dbReference type="CDD" id="cd03586">
    <property type="entry name" value="PolY_Pol_IV_kappa"/>
    <property type="match status" value="1"/>
</dbReference>
<comment type="function">
    <text evidence="12">Poorly processive, error-prone DNA polymerase involved in untargeted mutagenesis. Copies undamaged DNA at stalled replication forks, which arise in vivo from mismatched or misaligned primer ends. These misaligned primers can be extended by PolIV. Exhibits no 3'-5' exonuclease (proofreading) activity. May be involved in translesional synthesis, in conjunction with the beta clamp from PolIII.</text>
</comment>
<evidence type="ECO:0000256" key="10">
    <source>
        <dbReference type="ARBA" id="ARBA00023204"/>
    </source>
</evidence>
<evidence type="ECO:0000256" key="3">
    <source>
        <dbReference type="ARBA" id="ARBA00022679"/>
    </source>
</evidence>
<dbReference type="GO" id="GO:0009432">
    <property type="term" value="P:SOS response"/>
    <property type="evidence" value="ECO:0007669"/>
    <property type="project" value="TreeGrafter"/>
</dbReference>
<dbReference type="SUPFAM" id="SSF56672">
    <property type="entry name" value="DNA/RNA polymerases"/>
    <property type="match status" value="1"/>
</dbReference>
<dbReference type="GO" id="GO:0006281">
    <property type="term" value="P:DNA repair"/>
    <property type="evidence" value="ECO:0007669"/>
    <property type="project" value="UniProtKB-UniRule"/>
</dbReference>
<dbReference type="GO" id="GO:0003887">
    <property type="term" value="F:DNA-directed DNA polymerase activity"/>
    <property type="evidence" value="ECO:0007669"/>
    <property type="project" value="UniProtKB-UniRule"/>
</dbReference>
<comment type="cofactor">
    <cofactor evidence="12">
        <name>Mg(2+)</name>
        <dbReference type="ChEBI" id="CHEBI:18420"/>
    </cofactor>
    <text evidence="12">Binds 2 magnesium ions per subunit.</text>
</comment>
<evidence type="ECO:0000256" key="9">
    <source>
        <dbReference type="ARBA" id="ARBA00022932"/>
    </source>
</evidence>
<name>A0A1M5TEL0_9CLOT</name>
<evidence type="ECO:0000256" key="4">
    <source>
        <dbReference type="ARBA" id="ARBA00022695"/>
    </source>
</evidence>
<dbReference type="HAMAP" id="MF_01113">
    <property type="entry name" value="DNApol_IV"/>
    <property type="match status" value="1"/>
</dbReference>
<organism evidence="14 15">
    <name type="scientific">Clostridium collagenovorans DSM 3089</name>
    <dbReference type="NCBI Taxonomy" id="1121306"/>
    <lineage>
        <taxon>Bacteria</taxon>
        <taxon>Bacillati</taxon>
        <taxon>Bacillota</taxon>
        <taxon>Clostridia</taxon>
        <taxon>Eubacteriales</taxon>
        <taxon>Clostridiaceae</taxon>
        <taxon>Clostridium</taxon>
    </lineage>
</organism>
<dbReference type="Gene3D" id="3.40.1170.60">
    <property type="match status" value="1"/>
</dbReference>